<dbReference type="GeneID" id="54416276"/>
<dbReference type="RefSeq" id="XP_033530085.1">
    <property type="nucleotide sequence ID" value="XM_033675706.1"/>
</dbReference>
<evidence type="ECO:0000259" key="1">
    <source>
        <dbReference type="Pfam" id="PF06985"/>
    </source>
</evidence>
<reference evidence="4" key="3">
    <citation type="submission" date="2025-04" db="UniProtKB">
        <authorList>
            <consortium name="RefSeq"/>
        </authorList>
    </citation>
    <scope>IDENTIFICATION</scope>
    <source>
        <strain evidence="4">CBS 781.70</strain>
    </source>
</reference>
<keyword evidence="3" id="KW-1185">Reference proteome</keyword>
<organism evidence="2">
    <name type="scientific">Eremomyces bilateralis CBS 781.70</name>
    <dbReference type="NCBI Taxonomy" id="1392243"/>
    <lineage>
        <taxon>Eukaryota</taxon>
        <taxon>Fungi</taxon>
        <taxon>Dikarya</taxon>
        <taxon>Ascomycota</taxon>
        <taxon>Pezizomycotina</taxon>
        <taxon>Dothideomycetes</taxon>
        <taxon>Dothideomycetes incertae sedis</taxon>
        <taxon>Eremomycetales</taxon>
        <taxon>Eremomycetaceae</taxon>
        <taxon>Eremomyces</taxon>
    </lineage>
</organism>
<reference evidence="2 4" key="1">
    <citation type="submission" date="2020-01" db="EMBL/GenBank/DDBJ databases">
        <authorList>
            <consortium name="DOE Joint Genome Institute"/>
            <person name="Haridas S."/>
            <person name="Albert R."/>
            <person name="Binder M."/>
            <person name="Bloem J."/>
            <person name="Labutti K."/>
            <person name="Salamov A."/>
            <person name="Andreopoulos B."/>
            <person name="Baker S.E."/>
            <person name="Barry K."/>
            <person name="Bills G."/>
            <person name="Bluhm B.H."/>
            <person name="Cannon C."/>
            <person name="Castanera R."/>
            <person name="Culley D.E."/>
            <person name="Daum C."/>
            <person name="Ezra D."/>
            <person name="Gonzalez J.B."/>
            <person name="Henrissat B."/>
            <person name="Kuo A."/>
            <person name="Liang C."/>
            <person name="Lipzen A."/>
            <person name="Lutzoni F."/>
            <person name="Magnuson J."/>
            <person name="Mondo S."/>
            <person name="Nolan M."/>
            <person name="Ohm R."/>
            <person name="Pangilinan J."/>
            <person name="Park H.-J."/>
            <person name="Ramirez L."/>
            <person name="Alfaro M."/>
            <person name="Sun H."/>
            <person name="Tritt A."/>
            <person name="Yoshinaga Y."/>
            <person name="Zwiers L.-H."/>
            <person name="Turgeon B.G."/>
            <person name="Goodwin S.B."/>
            <person name="Spatafora J.W."/>
            <person name="Crous P.W."/>
            <person name="Grigoriev I.V."/>
        </authorList>
    </citation>
    <scope>NUCLEOTIDE SEQUENCE</scope>
    <source>
        <strain evidence="2 4">CBS 781.70</strain>
    </source>
</reference>
<dbReference type="Proteomes" id="UP000504638">
    <property type="component" value="Unplaced"/>
</dbReference>
<dbReference type="AlphaFoldDB" id="A0A6G1FRN4"/>
<reference evidence="4" key="2">
    <citation type="submission" date="2020-04" db="EMBL/GenBank/DDBJ databases">
        <authorList>
            <consortium name="NCBI Genome Project"/>
        </authorList>
    </citation>
    <scope>NUCLEOTIDE SEQUENCE</scope>
    <source>
        <strain evidence="4">CBS 781.70</strain>
    </source>
</reference>
<feature type="domain" description="Heterokaryon incompatibility" evidence="1">
    <location>
        <begin position="29"/>
        <end position="192"/>
    </location>
</feature>
<dbReference type="PANTHER" id="PTHR33112">
    <property type="entry name" value="DOMAIN PROTEIN, PUTATIVE-RELATED"/>
    <property type="match status" value="1"/>
</dbReference>
<accession>A0A6G1FRN4</accession>
<dbReference type="InterPro" id="IPR010730">
    <property type="entry name" value="HET"/>
</dbReference>
<dbReference type="PANTHER" id="PTHR33112:SF10">
    <property type="entry name" value="TOL"/>
    <property type="match status" value="1"/>
</dbReference>
<protein>
    <submittedName>
        <fullName evidence="2 4">HET-domain-containing protein</fullName>
    </submittedName>
</protein>
<gene>
    <name evidence="2 4" type="ORF">P152DRAFT_379737</name>
</gene>
<feature type="non-terminal residue" evidence="2">
    <location>
        <position position="311"/>
    </location>
</feature>
<proteinExistence type="predicted"/>
<dbReference type="EMBL" id="ML975183">
    <property type="protein sequence ID" value="KAF1808454.1"/>
    <property type="molecule type" value="Genomic_DNA"/>
</dbReference>
<feature type="non-terminal residue" evidence="2">
    <location>
        <position position="1"/>
    </location>
</feature>
<evidence type="ECO:0000313" key="4">
    <source>
        <dbReference type="RefSeq" id="XP_033530085.1"/>
    </source>
</evidence>
<evidence type="ECO:0000313" key="3">
    <source>
        <dbReference type="Proteomes" id="UP000504638"/>
    </source>
</evidence>
<evidence type="ECO:0000313" key="2">
    <source>
        <dbReference type="EMBL" id="KAF1808454.1"/>
    </source>
</evidence>
<sequence>LPTRIVDVGAGDGSENPKLLETRELRAEYVALSHCWGPPESHPLKTTWSNLHSHQSEIPWVAIPKTFQDAISTVRGLGLRYIWIDSLCIVQDDSDEWLRESKRMNSVYQNAVLTLASCHSPDAHTGCYLPRPPMPPSAGLPNFMESSCNAGTLRCSGEENEASVFLALPHQSYRSLSPESSPLAVRAWATQEWLLSRRMVFFTEGSLTWSCKTYTQRETGEKCHNTARNPKWKHIIEHYSIRKLSHWTDRMVALEGLAAELQPLIRGVYRWGIWENGCPDQLFWYAKPSTTPAQPRVRYNPLGAPTWSWVS</sequence>
<name>A0A6G1FRN4_9PEZI</name>
<dbReference type="OrthoDB" id="5347061at2759"/>
<dbReference type="Pfam" id="PF06985">
    <property type="entry name" value="HET"/>
    <property type="match status" value="1"/>
</dbReference>